<evidence type="ECO:0000256" key="1">
    <source>
        <dbReference type="ARBA" id="ARBA00006217"/>
    </source>
</evidence>
<evidence type="ECO:0000256" key="4">
    <source>
        <dbReference type="PIRSR" id="PIRSR601765-1"/>
    </source>
</evidence>
<comment type="catalytic activity">
    <reaction evidence="5">
        <text>hydrogencarbonate + H(+) = CO2 + H2O</text>
        <dbReference type="Rhea" id="RHEA:10748"/>
        <dbReference type="ChEBI" id="CHEBI:15377"/>
        <dbReference type="ChEBI" id="CHEBI:15378"/>
        <dbReference type="ChEBI" id="CHEBI:16526"/>
        <dbReference type="ChEBI" id="CHEBI:17544"/>
        <dbReference type="EC" id="4.2.1.1"/>
    </reaction>
</comment>
<feature type="binding site" evidence="4">
    <location>
        <position position="108"/>
    </location>
    <ligand>
        <name>Zn(2+)</name>
        <dbReference type="ChEBI" id="CHEBI:29105"/>
    </ligand>
</feature>
<feature type="region of interest" description="Disordered" evidence="6">
    <location>
        <begin position="50"/>
        <end position="70"/>
    </location>
</feature>
<organism evidence="7 8">
    <name type="scientific">Tetrapyrgos nigripes</name>
    <dbReference type="NCBI Taxonomy" id="182062"/>
    <lineage>
        <taxon>Eukaryota</taxon>
        <taxon>Fungi</taxon>
        <taxon>Dikarya</taxon>
        <taxon>Basidiomycota</taxon>
        <taxon>Agaricomycotina</taxon>
        <taxon>Agaricomycetes</taxon>
        <taxon>Agaricomycetidae</taxon>
        <taxon>Agaricales</taxon>
        <taxon>Marasmiineae</taxon>
        <taxon>Marasmiaceae</taxon>
        <taxon>Tetrapyrgos</taxon>
    </lineage>
</organism>
<gene>
    <name evidence="7" type="ORF">D9758_008525</name>
</gene>
<dbReference type="InterPro" id="IPR036874">
    <property type="entry name" value="Carbonic_anhydrase_sf"/>
</dbReference>
<dbReference type="AlphaFoldDB" id="A0A8H5G5U7"/>
<comment type="cofactor">
    <cofactor evidence="4">
        <name>Zn(2+)</name>
        <dbReference type="ChEBI" id="CHEBI:29105"/>
    </cofactor>
    <text evidence="4">Binds 1 zinc ion per subunit.</text>
</comment>
<feature type="binding site" evidence="4">
    <location>
        <position position="162"/>
    </location>
    <ligand>
        <name>Zn(2+)</name>
        <dbReference type="ChEBI" id="CHEBI:29105"/>
    </ligand>
</feature>
<dbReference type="OrthoDB" id="2977752at2759"/>
<comment type="similarity">
    <text evidence="1 5">Belongs to the beta-class carbonic anhydrase family.</text>
</comment>
<evidence type="ECO:0000313" key="8">
    <source>
        <dbReference type="Proteomes" id="UP000559256"/>
    </source>
</evidence>
<dbReference type="InterPro" id="IPR001765">
    <property type="entry name" value="Carbonic_anhydrase"/>
</dbReference>
<feature type="compositionally biased region" description="Polar residues" evidence="6">
    <location>
        <begin position="50"/>
        <end position="68"/>
    </location>
</feature>
<accession>A0A8H5G5U7</accession>
<dbReference type="Pfam" id="PF00484">
    <property type="entry name" value="Pro_CA"/>
    <property type="match status" value="1"/>
</dbReference>
<comment type="function">
    <text evidence="5">Reversible hydration of carbon dioxide.</text>
</comment>
<dbReference type="EMBL" id="JAACJM010000048">
    <property type="protein sequence ID" value="KAF5358830.1"/>
    <property type="molecule type" value="Genomic_DNA"/>
</dbReference>
<dbReference type="SMART" id="SM00947">
    <property type="entry name" value="Pro_CA"/>
    <property type="match status" value="1"/>
</dbReference>
<keyword evidence="3 4" id="KW-0862">Zinc</keyword>
<dbReference type="Gene3D" id="3.40.1050.10">
    <property type="entry name" value="Carbonic anhydrase"/>
    <property type="match status" value="1"/>
</dbReference>
<evidence type="ECO:0000256" key="5">
    <source>
        <dbReference type="RuleBase" id="RU003956"/>
    </source>
</evidence>
<dbReference type="Proteomes" id="UP000559256">
    <property type="component" value="Unassembled WGS sequence"/>
</dbReference>
<proteinExistence type="inferred from homology"/>
<dbReference type="PANTHER" id="PTHR43175">
    <property type="entry name" value="CARBONIC ANHYDRASE"/>
    <property type="match status" value="1"/>
</dbReference>
<dbReference type="PANTHER" id="PTHR43175:SF3">
    <property type="entry name" value="CARBON DISULFIDE HYDROLASE"/>
    <property type="match status" value="1"/>
</dbReference>
<keyword evidence="5" id="KW-0456">Lyase</keyword>
<sequence length="243" mass="27335">MRYTYRLFQQILQLIQRHGLNTRQLHDLAGWTVVVTLALKTGNVQAKDNPVNTSLWTPQPSMSTTYKTSPPIPSQELLDRNLKYAEGHQPKVGDANFGHMPDTAIICCQDCRLNPTKQLGLADFDTAIIRNAAGAVTELTRSILIAQRWGTKHFVVIKHSDCGYFQITGKHLIIEDFKARAKDPNAIDAVVDKLLDLDPPKLSVDDLVLHDVNYLKESPLIFPETKITGWVFDDHTGKIRQVV</sequence>
<dbReference type="SUPFAM" id="SSF53056">
    <property type="entry name" value="beta-carbonic anhydrase, cab"/>
    <property type="match status" value="1"/>
</dbReference>
<feature type="binding site" evidence="4">
    <location>
        <position position="110"/>
    </location>
    <ligand>
        <name>Zn(2+)</name>
        <dbReference type="ChEBI" id="CHEBI:29105"/>
    </ligand>
</feature>
<reference evidence="7 8" key="1">
    <citation type="journal article" date="2020" name="ISME J.">
        <title>Uncovering the hidden diversity of litter-decomposition mechanisms in mushroom-forming fungi.</title>
        <authorList>
            <person name="Floudas D."/>
            <person name="Bentzer J."/>
            <person name="Ahren D."/>
            <person name="Johansson T."/>
            <person name="Persson P."/>
            <person name="Tunlid A."/>
        </authorList>
    </citation>
    <scope>NUCLEOTIDE SEQUENCE [LARGE SCALE GENOMIC DNA]</scope>
    <source>
        <strain evidence="7 8">CBS 291.85</strain>
    </source>
</reference>
<protein>
    <recommendedName>
        <fullName evidence="5">Carbonic anhydrase</fullName>
        <ecNumber evidence="5">4.2.1.1</ecNumber>
    </recommendedName>
    <alternativeName>
        <fullName evidence="5">Carbonate dehydratase</fullName>
    </alternativeName>
</protein>
<evidence type="ECO:0000256" key="6">
    <source>
        <dbReference type="SAM" id="MobiDB-lite"/>
    </source>
</evidence>
<name>A0A8H5G5U7_9AGAR</name>
<dbReference type="GO" id="GO:0008270">
    <property type="term" value="F:zinc ion binding"/>
    <property type="evidence" value="ECO:0007669"/>
    <property type="project" value="UniProtKB-UniRule"/>
</dbReference>
<dbReference type="EC" id="4.2.1.1" evidence="5"/>
<evidence type="ECO:0000256" key="2">
    <source>
        <dbReference type="ARBA" id="ARBA00022723"/>
    </source>
</evidence>
<feature type="binding site" evidence="4">
    <location>
        <position position="159"/>
    </location>
    <ligand>
        <name>Zn(2+)</name>
        <dbReference type="ChEBI" id="CHEBI:29105"/>
    </ligand>
</feature>
<comment type="caution">
    <text evidence="7">The sequence shown here is derived from an EMBL/GenBank/DDBJ whole genome shotgun (WGS) entry which is preliminary data.</text>
</comment>
<keyword evidence="8" id="KW-1185">Reference proteome</keyword>
<evidence type="ECO:0000313" key="7">
    <source>
        <dbReference type="EMBL" id="KAF5358830.1"/>
    </source>
</evidence>
<keyword evidence="2 4" id="KW-0479">Metal-binding</keyword>
<dbReference type="GO" id="GO:0004089">
    <property type="term" value="F:carbonate dehydratase activity"/>
    <property type="evidence" value="ECO:0007669"/>
    <property type="project" value="UniProtKB-UniRule"/>
</dbReference>
<evidence type="ECO:0000256" key="3">
    <source>
        <dbReference type="ARBA" id="ARBA00022833"/>
    </source>
</evidence>